<dbReference type="InterPro" id="IPR035919">
    <property type="entry name" value="EAL_sf"/>
</dbReference>
<feature type="domain" description="PTS EIIC type-3" evidence="10">
    <location>
        <begin position="1"/>
        <end position="404"/>
    </location>
</feature>
<dbReference type="PANTHER" id="PTHR33989:SF4">
    <property type="entry name" value="PTS SYSTEM N,N'-DIACETYLCHITOBIOSE-SPECIFIC EIIC COMPONENT"/>
    <property type="match status" value="1"/>
</dbReference>
<dbReference type="PROSITE" id="PS50883">
    <property type="entry name" value="EAL"/>
    <property type="match status" value="1"/>
</dbReference>
<sequence length="696" mass="76027">MWRSIFTRFRKLSQCTGIQAIRNGLVTLIPILMIGAFSLVLKSLPLTAYQEFIAGWSGGFLYALINGVYNVTFGLLSVYMTLSISYQYSLLKSSDARSHSGGMIIVALVCFFILSGMTTGTATEGSFGAQGTFIAILASLAGSELYVILVDRMKPVNLFSDGGDVRLTSAIKSIFPAAIVIILFAVLNYVILSITGADSIQSLFLLSANAIFRVVGSGIGGGLLFVILSSVLWFFGIHGSNVLEGVSTTMLVPALEKNAAAVAAGQTPVEILTKPFLDTFVLMGGCGATLGLFLALLLFSRRRSNRTLIKMAAFPLVFNINEILVFGLPVIYNPTLLIPFILTPVACFFTSYAATVIGLVPVVTHTVEWTTPVLIGGYMATGSVAGTLLQVFNLFLAVLIYRPFVRRYDAEKLRTAQSEYDELLQKMKYSEATGTPTVLTASDTIAKALAADLNHAINTGQLMLYYQPQYHLDGRCLGAEALLRWDHKVFGMVYPPLIIRLAQEADLLPRLEKMIVSRAAADLQRLHSETGLELKISVNITGSSIQSADFENFLTDLSARDYLPWLEITEQTALLFNDELKARFSRLHELGYHFAVDDFSMGQTSLKYLLGSQFELVKLDGSLVTGMLDNPRCRDIVSSIVQLSHSLNVDVLAEYVSSPELRDTLAGAGCTRYQGWYYSQAVPFDEFAALASGKKF</sequence>
<dbReference type="Gene3D" id="3.20.20.450">
    <property type="entry name" value="EAL domain"/>
    <property type="match status" value="1"/>
</dbReference>
<evidence type="ECO:0000259" key="9">
    <source>
        <dbReference type="PROSITE" id="PS50883"/>
    </source>
</evidence>
<dbReference type="GO" id="GO:0008982">
    <property type="term" value="F:protein-N(PI)-phosphohistidine-sugar phosphotransferase activity"/>
    <property type="evidence" value="ECO:0007669"/>
    <property type="project" value="InterPro"/>
</dbReference>
<feature type="transmembrane region" description="Helical" evidence="8">
    <location>
        <begin position="280"/>
        <end position="299"/>
    </location>
</feature>
<evidence type="ECO:0000256" key="5">
    <source>
        <dbReference type="ARBA" id="ARBA00022692"/>
    </source>
</evidence>
<dbReference type="PANTHER" id="PTHR33989">
    <property type="match status" value="1"/>
</dbReference>
<dbReference type="NCBIfam" id="TIGR00410">
    <property type="entry name" value="lacE"/>
    <property type="match status" value="1"/>
</dbReference>
<feature type="transmembrane region" description="Helical" evidence="8">
    <location>
        <begin position="223"/>
        <end position="243"/>
    </location>
</feature>
<dbReference type="RefSeq" id="WP_249329557.1">
    <property type="nucleotide sequence ID" value="NZ_CP060635.1"/>
</dbReference>
<feature type="transmembrane region" description="Helical" evidence="8">
    <location>
        <begin position="20"/>
        <end position="40"/>
    </location>
</feature>
<evidence type="ECO:0000256" key="3">
    <source>
        <dbReference type="ARBA" id="ARBA00022475"/>
    </source>
</evidence>
<dbReference type="KEGG" id="whj:H9Q79_07525"/>
<evidence type="ECO:0000259" key="10">
    <source>
        <dbReference type="PROSITE" id="PS51105"/>
    </source>
</evidence>
<gene>
    <name evidence="11" type="ORF">H9Q79_07525</name>
</gene>
<dbReference type="Proteomes" id="UP000515860">
    <property type="component" value="Chromosome"/>
</dbReference>
<evidence type="ECO:0000256" key="6">
    <source>
        <dbReference type="ARBA" id="ARBA00022989"/>
    </source>
</evidence>
<feature type="transmembrane region" description="Helical" evidence="8">
    <location>
        <begin position="170"/>
        <end position="194"/>
    </location>
</feature>
<keyword evidence="5 8" id="KW-0812">Transmembrane</keyword>
<name>A0A7G9GH28_9FIRM</name>
<evidence type="ECO:0000313" key="12">
    <source>
        <dbReference type="Proteomes" id="UP000515860"/>
    </source>
</evidence>
<dbReference type="InterPro" id="IPR003352">
    <property type="entry name" value="PTS_EIIC"/>
</dbReference>
<dbReference type="Pfam" id="PF02378">
    <property type="entry name" value="PTS_EIIC"/>
    <property type="match status" value="1"/>
</dbReference>
<evidence type="ECO:0000256" key="8">
    <source>
        <dbReference type="SAM" id="Phobius"/>
    </source>
</evidence>
<dbReference type="EMBL" id="CP060635">
    <property type="protein sequence ID" value="QNM10110.1"/>
    <property type="molecule type" value="Genomic_DNA"/>
</dbReference>
<dbReference type="AlphaFoldDB" id="A0A7G9GH28"/>
<keyword evidence="4 11" id="KW-0762">Sugar transport</keyword>
<organism evidence="11 12">
    <name type="scientific">Wansuia hejianensis</name>
    <dbReference type="NCBI Taxonomy" id="2763667"/>
    <lineage>
        <taxon>Bacteria</taxon>
        <taxon>Bacillati</taxon>
        <taxon>Bacillota</taxon>
        <taxon>Clostridia</taxon>
        <taxon>Lachnospirales</taxon>
        <taxon>Lachnospiraceae</taxon>
        <taxon>Wansuia</taxon>
    </lineage>
</organism>
<dbReference type="InterPro" id="IPR001633">
    <property type="entry name" value="EAL_dom"/>
</dbReference>
<dbReference type="GO" id="GO:0005886">
    <property type="term" value="C:plasma membrane"/>
    <property type="evidence" value="ECO:0007669"/>
    <property type="project" value="UniProtKB-SubCell"/>
</dbReference>
<feature type="transmembrane region" description="Helical" evidence="8">
    <location>
        <begin position="60"/>
        <end position="82"/>
    </location>
</feature>
<evidence type="ECO:0000256" key="1">
    <source>
        <dbReference type="ARBA" id="ARBA00004651"/>
    </source>
</evidence>
<feature type="transmembrane region" description="Helical" evidence="8">
    <location>
        <begin position="338"/>
        <end position="363"/>
    </location>
</feature>
<keyword evidence="3" id="KW-1003">Cell membrane</keyword>
<accession>A0A7G9GH28</accession>
<dbReference type="PROSITE" id="PS51105">
    <property type="entry name" value="PTS_EIIC_TYPE_3"/>
    <property type="match status" value="1"/>
</dbReference>
<keyword evidence="12" id="KW-1185">Reference proteome</keyword>
<comment type="subcellular location">
    <subcellularLocation>
        <location evidence="1">Cell membrane</location>
        <topology evidence="1">Multi-pass membrane protein</topology>
    </subcellularLocation>
</comment>
<dbReference type="InterPro" id="IPR004501">
    <property type="entry name" value="PTS_EIIC_3"/>
</dbReference>
<feature type="transmembrane region" description="Helical" evidence="8">
    <location>
        <begin position="375"/>
        <end position="401"/>
    </location>
</feature>
<protein>
    <submittedName>
        <fullName evidence="11">PTS sugar transporter subunit IIC/EAL domain-containing protein</fullName>
    </submittedName>
</protein>
<dbReference type="GO" id="GO:0009401">
    <property type="term" value="P:phosphoenolpyruvate-dependent sugar phosphotransferase system"/>
    <property type="evidence" value="ECO:0007669"/>
    <property type="project" value="InterPro"/>
</dbReference>
<reference evidence="11 12" key="1">
    <citation type="submission" date="2020-08" db="EMBL/GenBank/DDBJ databases">
        <authorList>
            <person name="Liu C."/>
            <person name="Sun Q."/>
        </authorList>
    </citation>
    <scope>NUCLEOTIDE SEQUENCE [LARGE SCALE GENOMIC DNA]</scope>
    <source>
        <strain evidence="11 12">NSJ-29</strain>
    </source>
</reference>
<feature type="transmembrane region" description="Helical" evidence="8">
    <location>
        <begin position="103"/>
        <end position="122"/>
    </location>
</feature>
<feature type="transmembrane region" description="Helical" evidence="8">
    <location>
        <begin position="311"/>
        <end position="332"/>
    </location>
</feature>
<evidence type="ECO:0000313" key="11">
    <source>
        <dbReference type="EMBL" id="QNM10110.1"/>
    </source>
</evidence>
<evidence type="ECO:0000256" key="4">
    <source>
        <dbReference type="ARBA" id="ARBA00022597"/>
    </source>
</evidence>
<dbReference type="CDD" id="cd01948">
    <property type="entry name" value="EAL"/>
    <property type="match status" value="1"/>
</dbReference>
<keyword evidence="6 8" id="KW-1133">Transmembrane helix</keyword>
<dbReference type="InterPro" id="IPR051088">
    <property type="entry name" value="PTS_Sugar-EIIC/EIIB"/>
</dbReference>
<dbReference type="SMART" id="SM00052">
    <property type="entry name" value="EAL"/>
    <property type="match status" value="1"/>
</dbReference>
<evidence type="ECO:0000256" key="7">
    <source>
        <dbReference type="ARBA" id="ARBA00023136"/>
    </source>
</evidence>
<feature type="domain" description="EAL" evidence="9">
    <location>
        <begin position="446"/>
        <end position="695"/>
    </location>
</feature>
<evidence type="ECO:0000256" key="2">
    <source>
        <dbReference type="ARBA" id="ARBA00022448"/>
    </source>
</evidence>
<dbReference type="SUPFAM" id="SSF141868">
    <property type="entry name" value="EAL domain-like"/>
    <property type="match status" value="1"/>
</dbReference>
<feature type="transmembrane region" description="Helical" evidence="8">
    <location>
        <begin position="128"/>
        <end position="149"/>
    </location>
</feature>
<dbReference type="Pfam" id="PF00563">
    <property type="entry name" value="EAL"/>
    <property type="match status" value="1"/>
</dbReference>
<keyword evidence="2" id="KW-0813">Transport</keyword>
<proteinExistence type="predicted"/>
<keyword evidence="7 8" id="KW-0472">Membrane</keyword>